<evidence type="ECO:0000313" key="2">
    <source>
        <dbReference type="EMBL" id="GFH32794.1"/>
    </source>
</evidence>
<dbReference type="Gene3D" id="1.10.510.10">
    <property type="entry name" value="Transferase(Phosphotransferase) domain 1"/>
    <property type="match status" value="1"/>
</dbReference>
<dbReference type="Proteomes" id="UP000485058">
    <property type="component" value="Unassembled WGS sequence"/>
</dbReference>
<dbReference type="PROSITE" id="PS00109">
    <property type="entry name" value="PROTEIN_KINASE_TYR"/>
    <property type="match status" value="1"/>
</dbReference>
<dbReference type="GO" id="GO:0005524">
    <property type="term" value="F:ATP binding"/>
    <property type="evidence" value="ECO:0007669"/>
    <property type="project" value="InterPro"/>
</dbReference>
<gene>
    <name evidence="2" type="ORF">HaLaN_32075</name>
</gene>
<dbReference type="AlphaFoldDB" id="A0A6A0ALD1"/>
<keyword evidence="2" id="KW-0418">Kinase</keyword>
<keyword evidence="2" id="KW-0808">Transferase</keyword>
<keyword evidence="3" id="KW-1185">Reference proteome</keyword>
<feature type="domain" description="Protein kinase" evidence="1">
    <location>
        <begin position="1"/>
        <end position="84"/>
    </location>
</feature>
<dbReference type="InterPro" id="IPR050122">
    <property type="entry name" value="RTK"/>
</dbReference>
<evidence type="ECO:0000313" key="3">
    <source>
        <dbReference type="Proteomes" id="UP000485058"/>
    </source>
</evidence>
<dbReference type="EMBL" id="BLLF01007144">
    <property type="protein sequence ID" value="GFH32794.1"/>
    <property type="molecule type" value="Genomic_DNA"/>
</dbReference>
<dbReference type="Pfam" id="PF07714">
    <property type="entry name" value="PK_Tyr_Ser-Thr"/>
    <property type="match status" value="1"/>
</dbReference>
<dbReference type="InterPro" id="IPR008266">
    <property type="entry name" value="Tyr_kinase_AS"/>
</dbReference>
<dbReference type="PROSITE" id="PS50011">
    <property type="entry name" value="PROTEIN_KINASE_DOM"/>
    <property type="match status" value="1"/>
</dbReference>
<sequence length="84" mass="8894">PDPRLVAPAAAAYEIASALSYLHAHDVVHGDLSAWNVLLSSAGAGADPSDKRGFVVKVADFGLARSLDVEQHVKTRNYGTLTHQ</sequence>
<dbReference type="InterPro" id="IPR001245">
    <property type="entry name" value="Ser-Thr/Tyr_kinase_cat_dom"/>
</dbReference>
<name>A0A6A0ALD1_HAELA</name>
<dbReference type="GO" id="GO:0005886">
    <property type="term" value="C:plasma membrane"/>
    <property type="evidence" value="ECO:0007669"/>
    <property type="project" value="TreeGrafter"/>
</dbReference>
<dbReference type="GO" id="GO:0043235">
    <property type="term" value="C:receptor complex"/>
    <property type="evidence" value="ECO:0007669"/>
    <property type="project" value="TreeGrafter"/>
</dbReference>
<comment type="caution">
    <text evidence="2">The sequence shown here is derived from an EMBL/GenBank/DDBJ whole genome shotgun (WGS) entry which is preliminary data.</text>
</comment>
<feature type="non-terminal residue" evidence="2">
    <location>
        <position position="1"/>
    </location>
</feature>
<dbReference type="PANTHER" id="PTHR24416:SF611">
    <property type="entry name" value="TYROSINE-PROTEIN KINASE TRANSMEMBRANE RECEPTOR ROR"/>
    <property type="match status" value="1"/>
</dbReference>
<organism evidence="2 3">
    <name type="scientific">Haematococcus lacustris</name>
    <name type="common">Green alga</name>
    <name type="synonym">Haematococcus pluvialis</name>
    <dbReference type="NCBI Taxonomy" id="44745"/>
    <lineage>
        <taxon>Eukaryota</taxon>
        <taxon>Viridiplantae</taxon>
        <taxon>Chlorophyta</taxon>
        <taxon>core chlorophytes</taxon>
        <taxon>Chlorophyceae</taxon>
        <taxon>CS clade</taxon>
        <taxon>Chlamydomonadales</taxon>
        <taxon>Haematococcaceae</taxon>
        <taxon>Haematococcus</taxon>
    </lineage>
</organism>
<proteinExistence type="predicted"/>
<dbReference type="SUPFAM" id="SSF56112">
    <property type="entry name" value="Protein kinase-like (PK-like)"/>
    <property type="match status" value="1"/>
</dbReference>
<dbReference type="InterPro" id="IPR000719">
    <property type="entry name" value="Prot_kinase_dom"/>
</dbReference>
<accession>A0A6A0ALD1</accession>
<feature type="non-terminal residue" evidence="2">
    <location>
        <position position="84"/>
    </location>
</feature>
<dbReference type="PANTHER" id="PTHR24416">
    <property type="entry name" value="TYROSINE-PROTEIN KINASE RECEPTOR"/>
    <property type="match status" value="1"/>
</dbReference>
<dbReference type="GO" id="GO:0007169">
    <property type="term" value="P:cell surface receptor protein tyrosine kinase signaling pathway"/>
    <property type="evidence" value="ECO:0007669"/>
    <property type="project" value="TreeGrafter"/>
</dbReference>
<protein>
    <submittedName>
        <fullName evidence="2">Mitogen-activated protein kinase kinase kinase 13-A</fullName>
    </submittedName>
</protein>
<reference evidence="2 3" key="1">
    <citation type="submission" date="2020-02" db="EMBL/GenBank/DDBJ databases">
        <title>Draft genome sequence of Haematococcus lacustris strain NIES-144.</title>
        <authorList>
            <person name="Morimoto D."/>
            <person name="Nakagawa S."/>
            <person name="Yoshida T."/>
            <person name="Sawayama S."/>
        </authorList>
    </citation>
    <scope>NUCLEOTIDE SEQUENCE [LARGE SCALE GENOMIC DNA]</scope>
    <source>
        <strain evidence="2 3">NIES-144</strain>
    </source>
</reference>
<evidence type="ECO:0000259" key="1">
    <source>
        <dbReference type="PROSITE" id="PS50011"/>
    </source>
</evidence>
<dbReference type="GO" id="GO:0004714">
    <property type="term" value="F:transmembrane receptor protein tyrosine kinase activity"/>
    <property type="evidence" value="ECO:0007669"/>
    <property type="project" value="TreeGrafter"/>
</dbReference>
<dbReference type="InterPro" id="IPR011009">
    <property type="entry name" value="Kinase-like_dom_sf"/>
</dbReference>